<dbReference type="GO" id="GO:0004672">
    <property type="term" value="F:protein kinase activity"/>
    <property type="evidence" value="ECO:0007669"/>
    <property type="project" value="InterPro"/>
</dbReference>
<evidence type="ECO:0000259" key="1">
    <source>
        <dbReference type="PROSITE" id="PS50011"/>
    </source>
</evidence>
<dbReference type="Proteomes" id="UP000689195">
    <property type="component" value="Unassembled WGS sequence"/>
</dbReference>
<keyword evidence="3" id="KW-1185">Reference proteome</keyword>
<dbReference type="PROSITE" id="PS50011">
    <property type="entry name" value="PROTEIN_KINASE_DOM"/>
    <property type="match status" value="1"/>
</dbReference>
<gene>
    <name evidence="2" type="ORF">PPENT_87.1.T0550239</name>
</gene>
<evidence type="ECO:0000313" key="2">
    <source>
        <dbReference type="EMBL" id="CAD8171839.1"/>
    </source>
</evidence>
<comment type="caution">
    <text evidence="2">The sequence shown here is derived from an EMBL/GenBank/DDBJ whole genome shotgun (WGS) entry which is preliminary data.</text>
</comment>
<dbReference type="GO" id="GO:0005524">
    <property type="term" value="F:ATP binding"/>
    <property type="evidence" value="ECO:0007669"/>
    <property type="project" value="InterPro"/>
</dbReference>
<name>A0A8S1V7L9_9CILI</name>
<reference evidence="2" key="1">
    <citation type="submission" date="2021-01" db="EMBL/GenBank/DDBJ databases">
        <authorList>
            <consortium name="Genoscope - CEA"/>
            <person name="William W."/>
        </authorList>
    </citation>
    <scope>NUCLEOTIDE SEQUENCE</scope>
</reference>
<dbReference type="InterPro" id="IPR000719">
    <property type="entry name" value="Prot_kinase_dom"/>
</dbReference>
<dbReference type="OrthoDB" id="295862at2759"/>
<sequence>MLSKFQLRPSTLKSSGFTIYEATSNSEPYFAYFYTAIYDQAYRQQDLEPKSEFLREPLKITNPGSKYVFFKYYGNFRLADITKKLQEVEVINILSQLIQAIYALHRCKLMGRCFNIYNILVTNISKGNFCIKLMDFGFGCPLEYQPLQSELNSPNYDYQFDLFLIGRILFFLLTTQDIPEHYIYESQWAETQKKIDNSSYSKKLQGICKNLISPTIQNRYCYENFISDFLLLKEKQQQFMQIKKFYSESQETFSSINMEIKKRAENSQVADNIAPPYLSDQSLDNIIFFFKPEKNQIHKYLNFKLFNFTIINQAIENIKLKFISSDHISVPLSIFVLEKIKCIFFQKIFAMFEKKQFANFNNEEINNFVTSSQYQDCYILLKNLNYLQQQLMPNYLDNLLKSLQSNYPDYQNHLLYQDIKIFLYLDDFKLSFDEIKNFYRLPLNNLLKKIENLDDNKSNRQFRLVIFMCILINKIGESKNLNKHYKTIMKSLQLQEIDSPLQVNDFLVKANIEELNEQFEELRILYFS</sequence>
<dbReference type="EMBL" id="CAJJDO010000055">
    <property type="protein sequence ID" value="CAD8171839.1"/>
    <property type="molecule type" value="Genomic_DNA"/>
</dbReference>
<feature type="domain" description="Protein kinase" evidence="1">
    <location>
        <begin position="1"/>
        <end position="231"/>
    </location>
</feature>
<evidence type="ECO:0000313" key="3">
    <source>
        <dbReference type="Proteomes" id="UP000689195"/>
    </source>
</evidence>
<proteinExistence type="predicted"/>
<protein>
    <recommendedName>
        <fullName evidence="1">Protein kinase domain-containing protein</fullName>
    </recommendedName>
</protein>
<organism evidence="2 3">
    <name type="scientific">Paramecium pentaurelia</name>
    <dbReference type="NCBI Taxonomy" id="43138"/>
    <lineage>
        <taxon>Eukaryota</taxon>
        <taxon>Sar</taxon>
        <taxon>Alveolata</taxon>
        <taxon>Ciliophora</taxon>
        <taxon>Intramacronucleata</taxon>
        <taxon>Oligohymenophorea</taxon>
        <taxon>Peniculida</taxon>
        <taxon>Parameciidae</taxon>
        <taxon>Paramecium</taxon>
    </lineage>
</organism>
<dbReference type="AlphaFoldDB" id="A0A8S1V7L9"/>
<accession>A0A8S1V7L9</accession>